<name>A0A0D6PFK0_9PROT</name>
<keyword evidence="3" id="KW-1185">Reference proteome</keyword>
<dbReference type="OrthoDB" id="9969910at2"/>
<accession>A0A0D6PFK0</accession>
<evidence type="ECO:0000313" key="3">
    <source>
        <dbReference type="Proteomes" id="UP000032668"/>
    </source>
</evidence>
<comment type="caution">
    <text evidence="2">The sequence shown here is derived from an EMBL/GenBank/DDBJ whole genome shotgun (WGS) entry which is preliminary data.</text>
</comment>
<dbReference type="EMBL" id="BANC01000034">
    <property type="protein sequence ID" value="GAN79993.1"/>
    <property type="molecule type" value="Genomic_DNA"/>
</dbReference>
<gene>
    <name evidence="2" type="ORF">Aam_034_137</name>
</gene>
<dbReference type="RefSeq" id="WP_048878408.1">
    <property type="nucleotide sequence ID" value="NZ_BANC01000034.1"/>
</dbReference>
<sequence>MNFSGQFRQVEHPAPLSREPGDASMLLRQGLELVEALSLKLHQLDALMLTGKPNEISEAAASVEVALQDAAPAFAEITEMMGRLGASNLAAAAAQLRHIEQTDAAGLADALRGALSRFAKRSVNATRRAQQLNRGLSAALRGLQALGVQEAGRLIAEA</sequence>
<protein>
    <submittedName>
        <fullName evidence="2">Uncharacterized protein</fullName>
    </submittedName>
</protein>
<evidence type="ECO:0000313" key="2">
    <source>
        <dbReference type="EMBL" id="GAN79993.1"/>
    </source>
</evidence>
<evidence type="ECO:0000256" key="1">
    <source>
        <dbReference type="SAM" id="MobiDB-lite"/>
    </source>
</evidence>
<dbReference type="Proteomes" id="UP000032668">
    <property type="component" value="Unassembled WGS sequence"/>
</dbReference>
<reference evidence="2 3" key="1">
    <citation type="submission" date="2012-11" db="EMBL/GenBank/DDBJ databases">
        <title>Whole genome sequence of Acidocella aminolytica 101 = DSM 11237.</title>
        <authorList>
            <person name="Azuma Y."/>
            <person name="Higashiura N."/>
            <person name="Hirakawa H."/>
            <person name="Matsushita K."/>
        </authorList>
    </citation>
    <scope>NUCLEOTIDE SEQUENCE [LARGE SCALE GENOMIC DNA]</scope>
    <source>
        <strain evidence="3">101 / DSM 11237</strain>
    </source>
</reference>
<dbReference type="AlphaFoldDB" id="A0A0D6PFK0"/>
<dbReference type="STRING" id="1120923.SAMN02746095_00789"/>
<proteinExistence type="predicted"/>
<feature type="region of interest" description="Disordered" evidence="1">
    <location>
        <begin position="1"/>
        <end position="21"/>
    </location>
</feature>
<organism evidence="2 3">
    <name type="scientific">Acidocella aminolytica 101 = DSM 11237</name>
    <dbReference type="NCBI Taxonomy" id="1120923"/>
    <lineage>
        <taxon>Bacteria</taxon>
        <taxon>Pseudomonadati</taxon>
        <taxon>Pseudomonadota</taxon>
        <taxon>Alphaproteobacteria</taxon>
        <taxon>Acetobacterales</taxon>
        <taxon>Acidocellaceae</taxon>
        <taxon>Acidocella</taxon>
    </lineage>
</organism>